<evidence type="ECO:0000313" key="4">
    <source>
        <dbReference type="Proteomes" id="UP000030418"/>
    </source>
</evidence>
<organism evidence="3 4">
    <name type="scientific">Gallibacterium genomosp. 2</name>
    <dbReference type="NCBI Taxonomy" id="155517"/>
    <lineage>
        <taxon>Bacteria</taxon>
        <taxon>Pseudomonadati</taxon>
        <taxon>Pseudomonadota</taxon>
        <taxon>Gammaproteobacteria</taxon>
        <taxon>Pasteurellales</taxon>
        <taxon>Pasteurellaceae</taxon>
        <taxon>Gallibacterium</taxon>
    </lineage>
</organism>
<accession>A0A0A2XI28</accession>
<dbReference type="GO" id="GO:0006351">
    <property type="term" value="P:DNA-templated transcription"/>
    <property type="evidence" value="ECO:0007669"/>
    <property type="project" value="TreeGrafter"/>
</dbReference>
<dbReference type="InterPro" id="IPR036065">
    <property type="entry name" value="BolA-like_sf"/>
</dbReference>
<evidence type="ECO:0000256" key="1">
    <source>
        <dbReference type="ARBA" id="ARBA00005578"/>
    </source>
</evidence>
<dbReference type="PANTHER" id="PTHR46229:SF2">
    <property type="entry name" value="BOLA-LIKE PROTEIN 1"/>
    <property type="match status" value="1"/>
</dbReference>
<protein>
    <submittedName>
        <fullName evidence="3">BolA</fullName>
    </submittedName>
</protein>
<dbReference type="SUPFAM" id="SSF82657">
    <property type="entry name" value="BolA-like"/>
    <property type="match status" value="1"/>
</dbReference>
<dbReference type="InterPro" id="IPR050961">
    <property type="entry name" value="BolA/IbaG_stress_morph_reg"/>
</dbReference>
<dbReference type="PIRSF" id="PIRSF003113">
    <property type="entry name" value="BolA"/>
    <property type="match status" value="1"/>
</dbReference>
<evidence type="ECO:0000313" key="3">
    <source>
        <dbReference type="EMBL" id="KGQ31818.1"/>
    </source>
</evidence>
<keyword evidence="4" id="KW-1185">Reference proteome</keyword>
<dbReference type="Gene3D" id="3.30.300.90">
    <property type="entry name" value="BolA-like"/>
    <property type="match status" value="1"/>
</dbReference>
<dbReference type="AlphaFoldDB" id="A0A0A2XI28"/>
<dbReference type="PANTHER" id="PTHR46229">
    <property type="entry name" value="BOLA TRANSCRIPTION REGULATOR"/>
    <property type="match status" value="1"/>
</dbReference>
<comment type="similarity">
    <text evidence="1 2">Belongs to the BolA/IbaG family.</text>
</comment>
<reference evidence="3 4" key="1">
    <citation type="submission" date="2014-08" db="EMBL/GenBank/DDBJ databases">
        <title>Chaperone-usher fimbriae in a diverse selection of Gallibacterium genomes.</title>
        <authorList>
            <person name="Kudirkiene E."/>
            <person name="Bager R.J."/>
            <person name="Johnson T.J."/>
            <person name="Bojesen A.M."/>
        </authorList>
    </citation>
    <scope>NUCLEOTIDE SEQUENCE [LARGE SCALE GENOMIC DNA]</scope>
    <source>
        <strain evidence="3 4">CCM5976</strain>
    </source>
</reference>
<dbReference type="Pfam" id="PF01722">
    <property type="entry name" value="BolA"/>
    <property type="match status" value="1"/>
</dbReference>
<comment type="caution">
    <text evidence="3">The sequence shown here is derived from an EMBL/GenBank/DDBJ whole genome shotgun (WGS) entry which is preliminary data.</text>
</comment>
<sequence>MNKQQQMTVLLQQELSPLHFEIINESHMHSSGKGDESHFKLIIVSERFQAMRAVMRHRLVYQLLAQQLAEGVHALVLHLYDPDEWKSLQQVPNSPNCMGVGE</sequence>
<evidence type="ECO:0000256" key="2">
    <source>
        <dbReference type="RuleBase" id="RU003860"/>
    </source>
</evidence>
<proteinExistence type="inferred from homology"/>
<dbReference type="InterPro" id="IPR002634">
    <property type="entry name" value="BolA"/>
</dbReference>
<name>A0A0A2XI28_9PAST</name>
<dbReference type="GO" id="GO:0005829">
    <property type="term" value="C:cytosol"/>
    <property type="evidence" value="ECO:0007669"/>
    <property type="project" value="TreeGrafter"/>
</dbReference>
<dbReference type="Proteomes" id="UP000030418">
    <property type="component" value="Unassembled WGS sequence"/>
</dbReference>
<dbReference type="RefSeq" id="WP_039135709.1">
    <property type="nucleotide sequence ID" value="NZ_JPXY01000030.1"/>
</dbReference>
<dbReference type="EMBL" id="JPXY01000030">
    <property type="protein sequence ID" value="KGQ31818.1"/>
    <property type="molecule type" value="Genomic_DNA"/>
</dbReference>
<gene>
    <name evidence="3" type="ORF">P375_06945</name>
</gene>